<gene>
    <name evidence="1" type="ORF">CA260_10450</name>
</gene>
<comment type="caution">
    <text evidence="1">The sequence shown here is derived from an EMBL/GenBank/DDBJ whole genome shotgun (WGS) entry which is preliminary data.</text>
</comment>
<dbReference type="AlphaFoldDB" id="A0A328PAG0"/>
<organism evidence="1 2">
    <name type="scientific">Dyella jiangningensis</name>
    <dbReference type="NCBI Taxonomy" id="1379159"/>
    <lineage>
        <taxon>Bacteria</taxon>
        <taxon>Pseudomonadati</taxon>
        <taxon>Pseudomonadota</taxon>
        <taxon>Gammaproteobacteria</taxon>
        <taxon>Lysobacterales</taxon>
        <taxon>Rhodanobacteraceae</taxon>
        <taxon>Dyella</taxon>
    </lineage>
</organism>
<evidence type="ECO:0000313" key="1">
    <source>
        <dbReference type="EMBL" id="RAO78213.1"/>
    </source>
</evidence>
<proteinExistence type="predicted"/>
<sequence length="568" mass="61921">MGAMRGEYENLRLLLLDDEQQRLDGIDRRLDALPETLAESIESANRTGGASRLARALSESTTESLEVAVRRRPEAVVHAVFPVIGPAIRRALVEALRHMAHDLDQALADTLSLKVLRWRFEAWRTGVPYAQVVLRQRLHYRVEHLFLIQHQSGLLLDHLSAPGVPDIDADAVAGMLTAIAQFVHDSVRAEGAAQLGSASVGEYRLLVSDGPEARLAALVRGVPPSALATRMDELSEELQARHGKRLAAPPDTAGGLLEPNLLADLHQAQPVEGERAKPRLRWVMLALLAAALGVMSYRLWLGWQWSQQVHAVRADLMRWPGFVLLEASSSRRGELRIDGLYDPAGGDPGARWNPGTKPSGQAMHIDWSLRPYLSLEPALVARRAARVLAVDSTLINGPDAAGVLQLTGTVPFAEWYRLRHGSQMIPGVTRVDLSKLDYRGSPEISSLVARIEAARIGFDTAVAPDATAETTLQSLLGDVERLQAQAANAGISVQLHAFGLTDEPGGSLVNRDLRMRRAEWLAQRLTPVLRPPARIAVDLDTLSALEFHGITRAALIRVDLQPTGSATP</sequence>
<dbReference type="Proteomes" id="UP000248926">
    <property type="component" value="Unassembled WGS sequence"/>
</dbReference>
<dbReference type="EMBL" id="NFZS01000001">
    <property type="protein sequence ID" value="RAO78213.1"/>
    <property type="molecule type" value="Genomic_DNA"/>
</dbReference>
<evidence type="ECO:0008006" key="3">
    <source>
        <dbReference type="Google" id="ProtNLM"/>
    </source>
</evidence>
<protein>
    <recommendedName>
        <fullName evidence="3">OmpA-like domain-containing protein</fullName>
    </recommendedName>
</protein>
<name>A0A328PAG0_9GAMM</name>
<reference evidence="1 2" key="1">
    <citation type="journal article" date="2018" name="Genet. Mol. Biol.">
        <title>The genome sequence of Dyella jiangningensis FCAV SCS01 from a lignocellulose-decomposing microbial consortium metagenome reveals potential for biotechnological applications.</title>
        <authorList>
            <person name="Desiderato J.G."/>
            <person name="Alvarenga D.O."/>
            <person name="Constancio M.T.L."/>
            <person name="Alves L.M.C."/>
            <person name="Varani A.M."/>
        </authorList>
    </citation>
    <scope>NUCLEOTIDE SEQUENCE [LARGE SCALE GENOMIC DNA]</scope>
    <source>
        <strain evidence="1 2">FCAV SCS01</strain>
    </source>
</reference>
<accession>A0A328PAG0</accession>
<evidence type="ECO:0000313" key="2">
    <source>
        <dbReference type="Proteomes" id="UP000248926"/>
    </source>
</evidence>
<keyword evidence="2" id="KW-1185">Reference proteome</keyword>